<dbReference type="EMBL" id="AOHW01000022">
    <property type="protein sequence ID" value="ELY42826.1"/>
    <property type="molecule type" value="Genomic_DNA"/>
</dbReference>
<reference evidence="2 3" key="1">
    <citation type="journal article" date="2014" name="PLoS Genet.">
        <title>Phylogenetically driven sequencing of extremely halophilic archaea reveals strategies for static and dynamic osmo-response.</title>
        <authorList>
            <person name="Becker E.A."/>
            <person name="Seitzer P.M."/>
            <person name="Tritt A."/>
            <person name="Larsen D."/>
            <person name="Krusor M."/>
            <person name="Yao A.I."/>
            <person name="Wu D."/>
            <person name="Madern D."/>
            <person name="Eisen J.A."/>
            <person name="Darling A.E."/>
            <person name="Facciotti M.T."/>
        </authorList>
    </citation>
    <scope>NUCLEOTIDE SEQUENCE [LARGE SCALE GENOMIC DNA]</scope>
    <source>
        <strain evidence="2 3">GA33</strain>
    </source>
</reference>
<feature type="transmembrane region" description="Helical" evidence="1">
    <location>
        <begin position="55"/>
        <end position="88"/>
    </location>
</feature>
<name>L9W0I8_9EURY</name>
<dbReference type="OrthoDB" id="204671at2157"/>
<evidence type="ECO:0000313" key="3">
    <source>
        <dbReference type="Proteomes" id="UP000011599"/>
    </source>
</evidence>
<accession>L9W0I8</accession>
<evidence type="ECO:0000313" key="2">
    <source>
        <dbReference type="EMBL" id="ELY42826.1"/>
    </source>
</evidence>
<organism evidence="2 3">
    <name type="scientific">Natronorubrum tibetense GA33</name>
    <dbReference type="NCBI Taxonomy" id="1114856"/>
    <lineage>
        <taxon>Archaea</taxon>
        <taxon>Methanobacteriati</taxon>
        <taxon>Methanobacteriota</taxon>
        <taxon>Stenosarchaea group</taxon>
        <taxon>Halobacteria</taxon>
        <taxon>Halobacteriales</taxon>
        <taxon>Natrialbaceae</taxon>
        <taxon>Natronorubrum</taxon>
    </lineage>
</organism>
<keyword evidence="3" id="KW-1185">Reference proteome</keyword>
<evidence type="ECO:0008006" key="4">
    <source>
        <dbReference type="Google" id="ProtNLM"/>
    </source>
</evidence>
<comment type="caution">
    <text evidence="2">The sequence shown here is derived from an EMBL/GenBank/DDBJ whole genome shotgun (WGS) entry which is preliminary data.</text>
</comment>
<dbReference type="AlphaFoldDB" id="L9W0I8"/>
<dbReference type="RefSeq" id="WP_006088983.1">
    <property type="nucleotide sequence ID" value="NZ_AOHW01000022.1"/>
</dbReference>
<gene>
    <name evidence="2" type="ORF">C496_05817</name>
</gene>
<evidence type="ECO:0000256" key="1">
    <source>
        <dbReference type="SAM" id="Phobius"/>
    </source>
</evidence>
<keyword evidence="1" id="KW-1133">Transmembrane helix</keyword>
<dbReference type="Proteomes" id="UP000011599">
    <property type="component" value="Unassembled WGS sequence"/>
</dbReference>
<protein>
    <recommendedName>
        <fullName evidence="4">Membrane-bound metal-dependent hydrolase</fullName>
    </recommendedName>
</protein>
<keyword evidence="1" id="KW-0812">Transmembrane</keyword>
<keyword evidence="1" id="KW-0472">Membrane</keyword>
<dbReference type="PATRIC" id="fig|1114856.3.peg.1213"/>
<dbReference type="eggNOG" id="arCOG04664">
    <property type="taxonomic scope" value="Archaea"/>
</dbReference>
<sequence>MMATTHAFAGLVLAALLAPLAPQFAVVVAVAAILGGIFPDLDLVGAHRRTLHFPVYYWLVATPASVVAVAVPTAATVGLAVFLLAAALHSLSDYLGGGLEPKSWQATSERAVYSHYHDRWLEPRRWVRYDGAPEDLALAAVLALPALVVFEGTIRTTVVALLAVSIGYALIRKPLASAGEWLLERAPDHVVSAVPDRFLAMIDEEHDGRID</sequence>
<proteinExistence type="predicted"/>